<protein>
    <submittedName>
        <fullName evidence="1">Uncharacterized protein</fullName>
    </submittedName>
</protein>
<dbReference type="AlphaFoldDB" id="A0A6J4D0T6"/>
<evidence type="ECO:0000313" key="2">
    <source>
        <dbReference type="Proteomes" id="UP000317935"/>
    </source>
</evidence>
<name>A0A6J4D0T6_9HELI</name>
<accession>A0A6J4D0T6</accession>
<dbReference type="EMBL" id="AP019774">
    <property type="protein sequence ID" value="BCD70400.1"/>
    <property type="molecule type" value="Genomic_DNA"/>
</dbReference>
<organism evidence="1 2">
    <name type="scientific">Helicobacter suis</name>
    <dbReference type="NCBI Taxonomy" id="104628"/>
    <lineage>
        <taxon>Bacteria</taxon>
        <taxon>Pseudomonadati</taxon>
        <taxon>Campylobacterota</taxon>
        <taxon>Epsilonproteobacteria</taxon>
        <taxon>Campylobacterales</taxon>
        <taxon>Helicobacteraceae</taxon>
        <taxon>Helicobacter</taxon>
    </lineage>
</organism>
<sequence>MTQYIQNISYLAVVKFRLDEPNKALVLLPKGAEVISLNLEIVEPLNASTTIDIGLDKAEDYFLNDIKADKKGFSQSS</sequence>
<dbReference type="Proteomes" id="UP000317935">
    <property type="component" value="Chromosome"/>
</dbReference>
<proteinExistence type="predicted"/>
<dbReference type="OrthoDB" id="5329925at2"/>
<reference evidence="1 2" key="1">
    <citation type="submission" date="2019-06" db="EMBL/GenBank/DDBJ databases">
        <title>Complete genome sequence of Helicobacter suis SNTW101c.</title>
        <authorList>
            <person name="Rimbara E."/>
            <person name="Suzuki M."/>
            <person name="Matsui H."/>
            <person name="Nakamura M."/>
            <person name="Mori S."/>
            <person name="Shibayama K."/>
        </authorList>
    </citation>
    <scope>NUCLEOTIDE SEQUENCE [LARGE SCALE GENOMIC DNA]</scope>
    <source>
        <strain evidence="1 2">SNTW101c</strain>
    </source>
</reference>
<dbReference type="RefSeq" id="WP_040499259.1">
    <property type="nucleotide sequence ID" value="NZ_AP019774.1"/>
</dbReference>
<gene>
    <name evidence="1" type="ORF">SNTW_10450</name>
</gene>
<evidence type="ECO:0000313" key="1">
    <source>
        <dbReference type="EMBL" id="BCD70400.1"/>
    </source>
</evidence>